<dbReference type="Pfam" id="PF15050">
    <property type="entry name" value="SCIMP"/>
    <property type="match status" value="1"/>
</dbReference>
<dbReference type="EMBL" id="JAYKXH010000003">
    <property type="protein sequence ID" value="KAK7173872.1"/>
    <property type="molecule type" value="Genomic_DNA"/>
</dbReference>
<evidence type="ECO:0000256" key="1">
    <source>
        <dbReference type="SAM" id="MobiDB-lite"/>
    </source>
</evidence>
<protein>
    <recommendedName>
        <fullName evidence="5">SLP adapter and CSK-interacting membrane protein</fullName>
    </recommendedName>
</protein>
<evidence type="ECO:0000313" key="4">
    <source>
        <dbReference type="Proteomes" id="UP001364617"/>
    </source>
</evidence>
<evidence type="ECO:0008006" key="5">
    <source>
        <dbReference type="Google" id="ProtNLM"/>
    </source>
</evidence>
<keyword evidence="4" id="KW-1185">Reference proteome</keyword>
<feature type="transmembrane region" description="Helical" evidence="2">
    <location>
        <begin position="6"/>
        <end position="34"/>
    </location>
</feature>
<accession>A0AAN9HFN8</accession>
<sequence length="152" mass="17503">MDFFRQYFWAALLLVTILVSVVIVVIFIFINICIGKRAAWYSTQAKANHYDGTNLKKQDCQVYHINSENEKPPLPPRDQFMSMDSVDQSYEEVEPVPDYVVVEESPPPGPHQPVFTPQYTTVRKKSQDQDSEEYDDVEIPTNCDSDDYDDVG</sequence>
<keyword evidence="2" id="KW-1133">Transmembrane helix</keyword>
<comment type="caution">
    <text evidence="3">The sequence shown here is derived from an EMBL/GenBank/DDBJ whole genome shotgun (WGS) entry which is preliminary data.</text>
</comment>
<gene>
    <name evidence="3" type="ORF">R3I93_003638</name>
</gene>
<dbReference type="InterPro" id="IPR028181">
    <property type="entry name" value="SCIMP"/>
</dbReference>
<reference evidence="3 4" key="1">
    <citation type="submission" date="2024-02" db="EMBL/GenBank/DDBJ databases">
        <title>Chromosome-level genome assembly of the Eurasian Minnow (Phoxinus phoxinus).</title>
        <authorList>
            <person name="Oriowo T.O."/>
            <person name="Martin S."/>
            <person name="Stange M."/>
            <person name="Chrysostomakis Y."/>
            <person name="Brown T."/>
            <person name="Winkler S."/>
            <person name="Kukowka S."/>
            <person name="Myers E.W."/>
            <person name="Bohne A."/>
        </authorList>
    </citation>
    <scope>NUCLEOTIDE SEQUENCE [LARGE SCALE GENOMIC DNA]</scope>
    <source>
        <strain evidence="3">ZFMK-TIS-60720</strain>
        <tissue evidence="3">Whole Organism</tissue>
    </source>
</reference>
<dbReference type="GO" id="GO:0001772">
    <property type="term" value="C:immunological synapse"/>
    <property type="evidence" value="ECO:0007669"/>
    <property type="project" value="InterPro"/>
</dbReference>
<evidence type="ECO:0000313" key="3">
    <source>
        <dbReference type="EMBL" id="KAK7173872.1"/>
    </source>
</evidence>
<feature type="compositionally biased region" description="Acidic residues" evidence="1">
    <location>
        <begin position="129"/>
        <end position="152"/>
    </location>
</feature>
<dbReference type="Proteomes" id="UP001364617">
    <property type="component" value="Unassembled WGS sequence"/>
</dbReference>
<keyword evidence="2" id="KW-0812">Transmembrane</keyword>
<dbReference type="AlphaFoldDB" id="A0AAN9HFN8"/>
<feature type="region of interest" description="Disordered" evidence="1">
    <location>
        <begin position="100"/>
        <end position="152"/>
    </location>
</feature>
<dbReference type="GO" id="GO:0097197">
    <property type="term" value="C:tetraspanin-enriched microdomain"/>
    <property type="evidence" value="ECO:0007669"/>
    <property type="project" value="InterPro"/>
</dbReference>
<keyword evidence="2" id="KW-0472">Membrane</keyword>
<organism evidence="3 4">
    <name type="scientific">Phoxinus phoxinus</name>
    <name type="common">Eurasian minnow</name>
    <dbReference type="NCBI Taxonomy" id="58324"/>
    <lineage>
        <taxon>Eukaryota</taxon>
        <taxon>Metazoa</taxon>
        <taxon>Chordata</taxon>
        <taxon>Craniata</taxon>
        <taxon>Vertebrata</taxon>
        <taxon>Euteleostomi</taxon>
        <taxon>Actinopterygii</taxon>
        <taxon>Neopterygii</taxon>
        <taxon>Teleostei</taxon>
        <taxon>Ostariophysi</taxon>
        <taxon>Cypriniformes</taxon>
        <taxon>Leuciscidae</taxon>
        <taxon>Phoxininae</taxon>
        <taxon>Phoxinus</taxon>
    </lineage>
</organism>
<name>A0AAN9HFN8_9TELE</name>
<proteinExistence type="predicted"/>
<evidence type="ECO:0000256" key="2">
    <source>
        <dbReference type="SAM" id="Phobius"/>
    </source>
</evidence>